<gene>
    <name evidence="2" type="ORF">ZMTM_21690</name>
</gene>
<dbReference type="PANTHER" id="PTHR33121:SF76">
    <property type="entry name" value="SIGNALING PROTEIN"/>
    <property type="match status" value="1"/>
</dbReference>
<dbReference type="SUPFAM" id="SSF103190">
    <property type="entry name" value="Sensory domain-like"/>
    <property type="match status" value="1"/>
</dbReference>
<dbReference type="SMART" id="SM00052">
    <property type="entry name" value="EAL"/>
    <property type="match status" value="1"/>
</dbReference>
<reference evidence="2" key="1">
    <citation type="journal article" date="2021" name="Arch. Microbiol.">
        <title>Methyloradius palustris gen. nov., sp. nov., a methanol-oxidizing bacterium isolated from snow.</title>
        <authorList>
            <person name="Miyadera T."/>
            <person name="Kojima H."/>
            <person name="Fukui M."/>
        </authorList>
    </citation>
    <scope>NUCLEOTIDE SEQUENCE</scope>
    <source>
        <strain evidence="2">Zm11</strain>
    </source>
</reference>
<feature type="domain" description="EAL" evidence="1">
    <location>
        <begin position="21"/>
        <end position="272"/>
    </location>
</feature>
<name>A0A8D5G1Z3_9PROT</name>
<evidence type="ECO:0000313" key="2">
    <source>
        <dbReference type="EMBL" id="BCM25910.1"/>
    </source>
</evidence>
<evidence type="ECO:0000259" key="1">
    <source>
        <dbReference type="PROSITE" id="PS50883"/>
    </source>
</evidence>
<organism evidence="2 3">
    <name type="scientific">Methyloradius palustris</name>
    <dbReference type="NCBI Taxonomy" id="2778876"/>
    <lineage>
        <taxon>Bacteria</taxon>
        <taxon>Pseudomonadati</taxon>
        <taxon>Pseudomonadota</taxon>
        <taxon>Betaproteobacteria</taxon>
        <taxon>Nitrosomonadales</taxon>
        <taxon>Methylophilaceae</taxon>
        <taxon>Methyloradius</taxon>
    </lineage>
</organism>
<dbReference type="InterPro" id="IPR050706">
    <property type="entry name" value="Cyclic-di-GMP_PDE-like"/>
</dbReference>
<dbReference type="EMBL" id="AP024110">
    <property type="protein sequence ID" value="BCM25910.1"/>
    <property type="molecule type" value="Genomic_DNA"/>
</dbReference>
<protein>
    <submittedName>
        <fullName evidence="2">EAL domain-containing protein</fullName>
    </submittedName>
</protein>
<evidence type="ECO:0000313" key="3">
    <source>
        <dbReference type="Proteomes" id="UP000826722"/>
    </source>
</evidence>
<dbReference type="CDD" id="cd01948">
    <property type="entry name" value="EAL"/>
    <property type="match status" value="1"/>
</dbReference>
<dbReference type="InterPro" id="IPR001633">
    <property type="entry name" value="EAL_dom"/>
</dbReference>
<dbReference type="PROSITE" id="PS50883">
    <property type="entry name" value="EAL"/>
    <property type="match status" value="1"/>
</dbReference>
<accession>A0A8D5G1Z3</accession>
<dbReference type="PANTHER" id="PTHR33121">
    <property type="entry name" value="CYCLIC DI-GMP PHOSPHODIESTERASE PDEF"/>
    <property type="match status" value="1"/>
</dbReference>
<dbReference type="AlphaFoldDB" id="A0A8D5G1Z3"/>
<dbReference type="GO" id="GO:0071111">
    <property type="term" value="F:cyclic-guanylate-specific phosphodiesterase activity"/>
    <property type="evidence" value="ECO:0007669"/>
    <property type="project" value="InterPro"/>
</dbReference>
<dbReference type="Proteomes" id="UP000826722">
    <property type="component" value="Chromosome"/>
</dbReference>
<dbReference type="KEGG" id="mpau:ZMTM_21690"/>
<dbReference type="RefSeq" id="WP_225907025.1">
    <property type="nucleotide sequence ID" value="NZ_AP024110.1"/>
</dbReference>
<sequence length="420" mass="47252">MIGKNLTEILGLIGEGGIELQSFPKKTLTAPYQGMQLSSAFQPIYSLSHCRIVGYEGLLRPQDAQGIGIPPIKVFGMKRTEAEIVRLDRLSRTLHVHNFMQQHDDKNWLFLNIDPNVIVQGRHYGSFFKDLLDYYELPPERVVVEIIEGAIADESQLSESVKFYKNLGCLVAIDDFGAGNSNFERIWRLAPDIVKLDRSMIAQAVTNKTARRILPGVVSLIHEVGSMVLIEGVETLEEAMVAIDTDVDFVQGFYFGKPASALKQDNYSAQIHDLFRDYSEQAPKESYAKRLNLEVEAFAQAVSKMQAGFSMEHSTKELINLPGVDRCYLLNQYGVQLENSIIATTRRGIADIRFQPLTDGSGATWVRRPYLKRALNHPKEVQLTRPYLSIANGRLCVTISIAISVLNQIQVFCCDIDWNH</sequence>
<dbReference type="InterPro" id="IPR029151">
    <property type="entry name" value="Sensor-like_sf"/>
</dbReference>
<dbReference type="Pfam" id="PF00563">
    <property type="entry name" value="EAL"/>
    <property type="match status" value="1"/>
</dbReference>
<dbReference type="SUPFAM" id="SSF141868">
    <property type="entry name" value="EAL domain-like"/>
    <property type="match status" value="1"/>
</dbReference>
<dbReference type="Gene3D" id="3.30.450.20">
    <property type="entry name" value="PAS domain"/>
    <property type="match status" value="1"/>
</dbReference>
<dbReference type="InterPro" id="IPR035919">
    <property type="entry name" value="EAL_sf"/>
</dbReference>
<dbReference type="Gene3D" id="3.20.20.450">
    <property type="entry name" value="EAL domain"/>
    <property type="match status" value="1"/>
</dbReference>
<proteinExistence type="predicted"/>
<keyword evidence="3" id="KW-1185">Reference proteome</keyword>